<accession>A0ABW1USS8</accession>
<dbReference type="RefSeq" id="WP_125593274.1">
    <property type="nucleotide sequence ID" value="NZ_JBHSSN010000004.1"/>
</dbReference>
<feature type="chain" id="PRO_5047304507" evidence="4">
    <location>
        <begin position="21"/>
        <end position="324"/>
    </location>
</feature>
<dbReference type="PANTHER" id="PTHR33308">
    <property type="entry name" value="PEPTIDOGLYCAN HYDROLASE FLGJ"/>
    <property type="match status" value="1"/>
</dbReference>
<comment type="caution">
    <text evidence="6">The sequence shown here is derived from an EMBL/GenBank/DDBJ whole genome shotgun (WGS) entry which is preliminary data.</text>
</comment>
<name>A0ABW1USS8_9LACO</name>
<reference evidence="7" key="1">
    <citation type="journal article" date="2019" name="Int. J. Syst. Evol. Microbiol.">
        <title>The Global Catalogue of Microorganisms (GCM) 10K type strain sequencing project: providing services to taxonomists for standard genome sequencing and annotation.</title>
        <authorList>
            <consortium name="The Broad Institute Genomics Platform"/>
            <consortium name="The Broad Institute Genome Sequencing Center for Infectious Disease"/>
            <person name="Wu L."/>
            <person name="Ma J."/>
        </authorList>
    </citation>
    <scope>NUCLEOTIDE SEQUENCE [LARGE SCALE GENOMIC DNA]</scope>
    <source>
        <strain evidence="7">CCM 8895</strain>
    </source>
</reference>
<keyword evidence="4" id="KW-0732">Signal</keyword>
<dbReference type="Gene3D" id="1.10.530.10">
    <property type="match status" value="1"/>
</dbReference>
<dbReference type="PANTHER" id="PTHR33308:SF9">
    <property type="entry name" value="PEPTIDOGLYCAN HYDROLASE FLGJ"/>
    <property type="match status" value="1"/>
</dbReference>
<dbReference type="Proteomes" id="UP001596186">
    <property type="component" value="Unassembled WGS sequence"/>
</dbReference>
<dbReference type="Pfam" id="PF01832">
    <property type="entry name" value="Glucosaminidase"/>
    <property type="match status" value="1"/>
</dbReference>
<feature type="signal peptide" evidence="4">
    <location>
        <begin position="1"/>
        <end position="20"/>
    </location>
</feature>
<evidence type="ECO:0000256" key="3">
    <source>
        <dbReference type="SAM" id="MobiDB-lite"/>
    </source>
</evidence>
<dbReference type="SMART" id="SM00047">
    <property type="entry name" value="LYZ2"/>
    <property type="match status" value="1"/>
</dbReference>
<dbReference type="InterPro" id="IPR002901">
    <property type="entry name" value="MGlyc_endo_b_GlcNAc-like_dom"/>
</dbReference>
<keyword evidence="7" id="KW-1185">Reference proteome</keyword>
<dbReference type="Gene3D" id="4.10.80.30">
    <property type="entry name" value="DNA polymerase, domain 6"/>
    <property type="match status" value="1"/>
</dbReference>
<dbReference type="GO" id="GO:0016787">
    <property type="term" value="F:hydrolase activity"/>
    <property type="evidence" value="ECO:0007669"/>
    <property type="project" value="UniProtKB-KW"/>
</dbReference>
<dbReference type="EMBL" id="JBHSSN010000004">
    <property type="protein sequence ID" value="MFC6322736.1"/>
    <property type="molecule type" value="Genomic_DNA"/>
</dbReference>
<gene>
    <name evidence="6" type="ORF">ACFP1F_03000</name>
</gene>
<comment type="similarity">
    <text evidence="1">Belongs to the glycosyl hydrolase 73 family.</text>
</comment>
<feature type="domain" description="Mannosyl-glycoprotein endo-beta-N-acetylglucosamidase-like" evidence="5">
    <location>
        <begin position="87"/>
        <end position="249"/>
    </location>
</feature>
<evidence type="ECO:0000259" key="5">
    <source>
        <dbReference type="SMART" id="SM00047"/>
    </source>
</evidence>
<evidence type="ECO:0000313" key="7">
    <source>
        <dbReference type="Proteomes" id="UP001596186"/>
    </source>
</evidence>
<proteinExistence type="inferred from homology"/>
<sequence>MFKKSLLTSALVLGTLVSTAAPTSVLAADNSNSDTTTEQTSSDDSSKTTDTNVIAGSAVKEADPDIAHIETVQPSVAKTKAQGQLVQASSGVTTQQQQAFLDMAVPMAQKAADQYGVYASVMLAQAILESGWGTSLLATQGNNLFGIKGDYNGASVTMKTSEWSASQGWYSIYASFRKYPSYYESFADNGDKLRNGVSWDSSYYKGTWKENASSYKDATAWLQGRYATAPTYASSLNNMIETYNLTQYDTDSSTQAPDAVNVISVNNPKAIYVPMVTFNGDTIGKATRGLQNNTPWQTDQVKTYNGHIYYRVSTNEWVEDTYVI</sequence>
<organism evidence="6 7">
    <name type="scientific">Companilactobacillus baiquanensis</name>
    <dbReference type="NCBI Taxonomy" id="2486005"/>
    <lineage>
        <taxon>Bacteria</taxon>
        <taxon>Bacillati</taxon>
        <taxon>Bacillota</taxon>
        <taxon>Bacilli</taxon>
        <taxon>Lactobacillales</taxon>
        <taxon>Lactobacillaceae</taxon>
        <taxon>Companilactobacillus</taxon>
    </lineage>
</organism>
<dbReference type="PRINTS" id="PR01002">
    <property type="entry name" value="FLGFLGJ"/>
</dbReference>
<evidence type="ECO:0000313" key="6">
    <source>
        <dbReference type="EMBL" id="MFC6322736.1"/>
    </source>
</evidence>
<feature type="region of interest" description="Disordered" evidence="3">
    <location>
        <begin position="27"/>
        <end position="51"/>
    </location>
</feature>
<protein>
    <submittedName>
        <fullName evidence="6">Glycoside hydrolase family 73 protein</fullName>
    </submittedName>
</protein>
<keyword evidence="2 6" id="KW-0378">Hydrolase</keyword>
<feature type="compositionally biased region" description="Low complexity" evidence="3">
    <location>
        <begin position="29"/>
        <end position="51"/>
    </location>
</feature>
<evidence type="ECO:0000256" key="1">
    <source>
        <dbReference type="ARBA" id="ARBA00010266"/>
    </source>
</evidence>
<dbReference type="InterPro" id="IPR051056">
    <property type="entry name" value="Glycosyl_Hydrolase_73"/>
</dbReference>
<evidence type="ECO:0000256" key="4">
    <source>
        <dbReference type="SAM" id="SignalP"/>
    </source>
</evidence>
<evidence type="ECO:0000256" key="2">
    <source>
        <dbReference type="ARBA" id="ARBA00022801"/>
    </source>
</evidence>